<organism evidence="7 8">
    <name type="scientific">Clostridium innocuum</name>
    <dbReference type="NCBI Taxonomy" id="1522"/>
    <lineage>
        <taxon>Bacteria</taxon>
        <taxon>Bacillati</taxon>
        <taxon>Bacillota</taxon>
        <taxon>Clostridia</taxon>
        <taxon>Eubacteriales</taxon>
        <taxon>Clostridiaceae</taxon>
        <taxon>Clostridium</taxon>
    </lineage>
</organism>
<evidence type="ECO:0000256" key="2">
    <source>
        <dbReference type="ARBA" id="ARBA00023015"/>
    </source>
</evidence>
<dbReference type="InterPro" id="IPR050661">
    <property type="entry name" value="BglG_antiterminators"/>
</dbReference>
<evidence type="ECO:0000259" key="5">
    <source>
        <dbReference type="PROSITE" id="PS51094"/>
    </source>
</evidence>
<evidence type="ECO:0000256" key="4">
    <source>
        <dbReference type="ARBA" id="ARBA00023163"/>
    </source>
</evidence>
<dbReference type="Gene3D" id="1.10.10.10">
    <property type="entry name" value="Winged helix-like DNA-binding domain superfamily/Winged helix DNA-binding domain"/>
    <property type="match status" value="1"/>
</dbReference>
<keyword evidence="2" id="KW-0805">Transcription regulation</keyword>
<dbReference type="InterPro" id="IPR013196">
    <property type="entry name" value="HTH_11"/>
</dbReference>
<comment type="caution">
    <text evidence="7">The sequence shown here is derived from an EMBL/GenBank/DDBJ whole genome shotgun (WGS) entry which is preliminary data.</text>
</comment>
<dbReference type="Gene3D" id="3.40.930.10">
    <property type="entry name" value="Mannitol-specific EII, Chain A"/>
    <property type="match status" value="1"/>
</dbReference>
<evidence type="ECO:0000256" key="1">
    <source>
        <dbReference type="ARBA" id="ARBA00022737"/>
    </source>
</evidence>
<dbReference type="Pfam" id="PF00874">
    <property type="entry name" value="PRD"/>
    <property type="match status" value="2"/>
</dbReference>
<dbReference type="SUPFAM" id="SSF55804">
    <property type="entry name" value="Phoshotransferase/anion transport protein"/>
    <property type="match status" value="1"/>
</dbReference>
<dbReference type="Proteomes" id="UP000030008">
    <property type="component" value="Unassembled WGS sequence"/>
</dbReference>
<name>A0A099IB91_CLOIN</name>
<feature type="domain" description="PRD" evidence="6">
    <location>
        <begin position="277"/>
        <end position="383"/>
    </location>
</feature>
<accession>A0A099IB91</accession>
<evidence type="ECO:0000313" key="8">
    <source>
        <dbReference type="Proteomes" id="UP000030008"/>
    </source>
</evidence>
<evidence type="ECO:0000313" key="7">
    <source>
        <dbReference type="EMBL" id="KGJ54218.1"/>
    </source>
</evidence>
<dbReference type="InterPro" id="IPR036388">
    <property type="entry name" value="WH-like_DNA-bd_sf"/>
</dbReference>
<keyword evidence="1" id="KW-0677">Repeat</keyword>
<keyword evidence="3" id="KW-0010">Activator</keyword>
<sequence>MKKKHEELVHIIRQQKQPISSTQLARLLNVTPRSVKNYVAAIQEEFPDLIAAGPRGYRIDTDTHVKAESDIPQTYQERSSYIIRQFFIDHAQEIDLYDLCDELYLSYSSIKGLLNRMNKEYQDTGITFRCRNDMIYADGEERHKRKFLTDIIYQESSERFVDLQTLKDIFPDLNVQQIHDILHETFKKHSCYINDFGYTNLTLHLAILLDRMQSGNTIEHSQKEQPELSEITVSVIDELEKSFHVALLDPERCDIHNLVTTSINLCHAESRQELITVVGQDIYEITQTVISSVNRQYGLQLDKDTLLYPLALHFKNLFARCKRNTSLRNPLLESIQASCPMLFDCAIYVANYLEASCNLHITADEIAYLAMHIGADIERQSSDSGKLKCVLLCPDYQNSRQEIYNYLLIHFDSEICISAACSYEAQLPDTAIDLLFTTIPVQKEYPHMLMIPPLKKAMDLKQIFEKIQEVMDQKKLHILSESFSDFFHESLFYLHTDAGLKKEQIIRILHDKLYAQGYTSPSFYEDVIKREEAASTAFGCIAVPHSMKMDARRTGIALALSKQGITWDKQIVHVVLLIAIHEQESHLFRKLYEALILLFSQKHVPDQIKECISFQEFRQLLLTLTD</sequence>
<dbReference type="CDD" id="cd00211">
    <property type="entry name" value="PTS_IIA_fru"/>
    <property type="match status" value="1"/>
</dbReference>
<dbReference type="RefSeq" id="WP_044904433.1">
    <property type="nucleotide sequence ID" value="NZ_JAQCQO010000025.1"/>
</dbReference>
<keyword evidence="4" id="KW-0804">Transcription</keyword>
<dbReference type="PROSITE" id="PS51372">
    <property type="entry name" value="PRD_2"/>
    <property type="match status" value="1"/>
</dbReference>
<dbReference type="EMBL" id="JQIF01000020">
    <property type="protein sequence ID" value="KGJ54218.1"/>
    <property type="molecule type" value="Genomic_DNA"/>
</dbReference>
<dbReference type="InterPro" id="IPR036634">
    <property type="entry name" value="PRD_sf"/>
</dbReference>
<dbReference type="PANTHER" id="PTHR30185">
    <property type="entry name" value="CRYPTIC BETA-GLUCOSIDE BGL OPERON ANTITERMINATOR"/>
    <property type="match status" value="1"/>
</dbReference>
<dbReference type="PANTHER" id="PTHR30185:SF12">
    <property type="entry name" value="TRANSCRIPTIONAL REGULATOR MANR"/>
    <property type="match status" value="1"/>
</dbReference>
<dbReference type="SUPFAM" id="SSF63520">
    <property type="entry name" value="PTS-regulatory domain, PRD"/>
    <property type="match status" value="2"/>
</dbReference>
<proteinExistence type="predicted"/>
<dbReference type="InterPro" id="IPR016152">
    <property type="entry name" value="PTrfase/Anion_transptr"/>
</dbReference>
<gene>
    <name evidence="7" type="ORF">CIAN88_04990</name>
</gene>
<dbReference type="GO" id="GO:0006355">
    <property type="term" value="P:regulation of DNA-templated transcription"/>
    <property type="evidence" value="ECO:0007669"/>
    <property type="project" value="InterPro"/>
</dbReference>
<dbReference type="InterPro" id="IPR007737">
    <property type="entry name" value="Mga_HTH"/>
</dbReference>
<reference evidence="7 8" key="1">
    <citation type="submission" date="2014-08" db="EMBL/GenBank/DDBJ databases">
        <title>Clostridium innocuum, an unnegligible vancomycin-resistant pathogen causing extra-intestinal infections.</title>
        <authorList>
            <person name="Feng Y."/>
            <person name="Chiu C.-H."/>
        </authorList>
    </citation>
    <scope>NUCLEOTIDE SEQUENCE [LARGE SCALE GENOMIC DNA]</scope>
    <source>
        <strain evidence="7 8">AN88</strain>
    </source>
</reference>
<dbReference type="Pfam" id="PF08279">
    <property type="entry name" value="HTH_11"/>
    <property type="match status" value="1"/>
</dbReference>
<feature type="domain" description="PTS EIIA type-2" evidence="5">
    <location>
        <begin position="485"/>
        <end position="624"/>
    </location>
</feature>
<dbReference type="InterPro" id="IPR002178">
    <property type="entry name" value="PTS_EIIA_type-2_dom"/>
</dbReference>
<dbReference type="Gene3D" id="1.10.1790.10">
    <property type="entry name" value="PRD domain"/>
    <property type="match status" value="2"/>
</dbReference>
<protein>
    <submittedName>
        <fullName evidence="7">Sugar polymerase</fullName>
    </submittedName>
</protein>
<dbReference type="InterPro" id="IPR011608">
    <property type="entry name" value="PRD"/>
</dbReference>
<dbReference type="Pfam" id="PF00359">
    <property type="entry name" value="PTS_EIIA_2"/>
    <property type="match status" value="1"/>
</dbReference>
<evidence type="ECO:0000256" key="3">
    <source>
        <dbReference type="ARBA" id="ARBA00023159"/>
    </source>
</evidence>
<dbReference type="Pfam" id="PF05043">
    <property type="entry name" value="Mga"/>
    <property type="match status" value="1"/>
</dbReference>
<dbReference type="AlphaFoldDB" id="A0A099IB91"/>
<dbReference type="PROSITE" id="PS51094">
    <property type="entry name" value="PTS_EIIA_TYPE_2"/>
    <property type="match status" value="1"/>
</dbReference>
<evidence type="ECO:0000259" key="6">
    <source>
        <dbReference type="PROSITE" id="PS51372"/>
    </source>
</evidence>